<dbReference type="AlphaFoldDB" id="A0A8J5MKM3"/>
<protein>
    <submittedName>
        <fullName evidence="2">Putative Neurotrimin-like 2</fullName>
    </submittedName>
</protein>
<dbReference type="InterPro" id="IPR036179">
    <property type="entry name" value="Ig-like_dom_sf"/>
</dbReference>
<dbReference type="Gene3D" id="2.60.40.10">
    <property type="entry name" value="Immunoglobulins"/>
    <property type="match status" value="1"/>
</dbReference>
<feature type="region of interest" description="Disordered" evidence="1">
    <location>
        <begin position="136"/>
        <end position="179"/>
    </location>
</feature>
<dbReference type="SUPFAM" id="SSF48726">
    <property type="entry name" value="Immunoglobulin"/>
    <property type="match status" value="1"/>
</dbReference>
<feature type="compositionally biased region" description="Polar residues" evidence="1">
    <location>
        <begin position="97"/>
        <end position="107"/>
    </location>
</feature>
<accession>A0A8J5MKM3</accession>
<keyword evidence="3" id="KW-1185">Reference proteome</keyword>
<name>A0A8J5MKM3_HOMAM</name>
<dbReference type="Proteomes" id="UP000747542">
    <property type="component" value="Unassembled WGS sequence"/>
</dbReference>
<feature type="region of interest" description="Disordered" evidence="1">
    <location>
        <begin position="81"/>
        <end position="118"/>
    </location>
</feature>
<organism evidence="2 3">
    <name type="scientific">Homarus americanus</name>
    <name type="common">American lobster</name>
    <dbReference type="NCBI Taxonomy" id="6706"/>
    <lineage>
        <taxon>Eukaryota</taxon>
        <taxon>Metazoa</taxon>
        <taxon>Ecdysozoa</taxon>
        <taxon>Arthropoda</taxon>
        <taxon>Crustacea</taxon>
        <taxon>Multicrustacea</taxon>
        <taxon>Malacostraca</taxon>
        <taxon>Eumalacostraca</taxon>
        <taxon>Eucarida</taxon>
        <taxon>Decapoda</taxon>
        <taxon>Pleocyemata</taxon>
        <taxon>Astacidea</taxon>
        <taxon>Nephropoidea</taxon>
        <taxon>Nephropidae</taxon>
        <taxon>Homarus</taxon>
    </lineage>
</organism>
<dbReference type="EMBL" id="JAHLQT010043581">
    <property type="protein sequence ID" value="KAG7154881.1"/>
    <property type="molecule type" value="Genomic_DNA"/>
</dbReference>
<reference evidence="2" key="1">
    <citation type="journal article" date="2021" name="Sci. Adv.">
        <title>The American lobster genome reveals insights on longevity, neural, and immune adaptations.</title>
        <authorList>
            <person name="Polinski J.M."/>
            <person name="Zimin A.V."/>
            <person name="Clark K.F."/>
            <person name="Kohn A.B."/>
            <person name="Sadowski N."/>
            <person name="Timp W."/>
            <person name="Ptitsyn A."/>
            <person name="Khanna P."/>
            <person name="Romanova D.Y."/>
            <person name="Williams P."/>
            <person name="Greenwood S.J."/>
            <person name="Moroz L.L."/>
            <person name="Walt D.R."/>
            <person name="Bodnar A.G."/>
        </authorList>
    </citation>
    <scope>NUCLEOTIDE SEQUENCE</scope>
    <source>
        <strain evidence="2">GMGI-L3</strain>
    </source>
</reference>
<feature type="compositionally biased region" description="Basic and acidic residues" evidence="1">
    <location>
        <begin position="87"/>
        <end position="96"/>
    </location>
</feature>
<sequence length="179" mass="20778">MMILNSEKYRSETFETVYRIHMKLTVFNFSRDDNTTYKCVAKNSLGETEGDIKLNEIYMPPKAKEIRSGKSKSEGICTLTYKAPSPRNEEFRRQRDTQGASQGTEAQQLPKKVPQSAYPTNHEQVLLYVRVKNNINNNNNNNRRVIEEEEEEEEEGNNRGRETAEEMNCVVSKDKYLDV</sequence>
<evidence type="ECO:0000313" key="2">
    <source>
        <dbReference type="EMBL" id="KAG7154881.1"/>
    </source>
</evidence>
<evidence type="ECO:0000313" key="3">
    <source>
        <dbReference type="Proteomes" id="UP000747542"/>
    </source>
</evidence>
<evidence type="ECO:0000256" key="1">
    <source>
        <dbReference type="SAM" id="MobiDB-lite"/>
    </source>
</evidence>
<comment type="caution">
    <text evidence="2">The sequence shown here is derived from an EMBL/GenBank/DDBJ whole genome shotgun (WGS) entry which is preliminary data.</text>
</comment>
<dbReference type="InterPro" id="IPR013783">
    <property type="entry name" value="Ig-like_fold"/>
</dbReference>
<gene>
    <name evidence="2" type="primary">Ntm-L2</name>
    <name evidence="2" type="ORF">Hamer_G025612</name>
</gene>
<proteinExistence type="predicted"/>